<feature type="compositionally biased region" description="Basic residues" evidence="9">
    <location>
        <begin position="616"/>
        <end position="627"/>
    </location>
</feature>
<dbReference type="Pfam" id="PF07533">
    <property type="entry name" value="BRK"/>
    <property type="match status" value="1"/>
</dbReference>
<keyword evidence="5" id="KW-0805">Transcription regulation</keyword>
<dbReference type="Proteomes" id="UP001217089">
    <property type="component" value="Unassembled WGS sequence"/>
</dbReference>
<gene>
    <name evidence="12" type="ORF">KUTeg_000605</name>
</gene>
<dbReference type="Gene3D" id="3.40.5.120">
    <property type="match status" value="1"/>
</dbReference>
<feature type="region of interest" description="Disordered" evidence="9">
    <location>
        <begin position="1462"/>
        <end position="1515"/>
    </location>
</feature>
<evidence type="ECO:0000256" key="8">
    <source>
        <dbReference type="PROSITE-ProRule" id="PRU00146"/>
    </source>
</evidence>
<feature type="compositionally biased region" description="Polar residues" evidence="9">
    <location>
        <begin position="1055"/>
        <end position="1070"/>
    </location>
</feature>
<feature type="compositionally biased region" description="Low complexity" evidence="9">
    <location>
        <begin position="1130"/>
        <end position="1145"/>
    </location>
</feature>
<dbReference type="PROSITE" id="PS50016">
    <property type="entry name" value="ZF_PHD_2"/>
    <property type="match status" value="1"/>
</dbReference>
<dbReference type="InterPro" id="IPR011011">
    <property type="entry name" value="Znf_FYVE_PHD"/>
</dbReference>
<evidence type="ECO:0000256" key="7">
    <source>
        <dbReference type="ARBA" id="ARBA00023242"/>
    </source>
</evidence>
<dbReference type="SMART" id="SM00249">
    <property type="entry name" value="PHD"/>
    <property type="match status" value="1"/>
</dbReference>
<dbReference type="Pfam" id="PF00628">
    <property type="entry name" value="PHD"/>
    <property type="match status" value="1"/>
</dbReference>
<evidence type="ECO:0000259" key="11">
    <source>
        <dbReference type="PROSITE" id="PS51321"/>
    </source>
</evidence>
<dbReference type="CDD" id="cd15552">
    <property type="entry name" value="PHD_PHF3_like"/>
    <property type="match status" value="1"/>
</dbReference>
<dbReference type="SUPFAM" id="SSF46942">
    <property type="entry name" value="Elongation factor TFIIS domain 2"/>
    <property type="match status" value="1"/>
</dbReference>
<feature type="compositionally biased region" description="Basic residues" evidence="9">
    <location>
        <begin position="123"/>
        <end position="134"/>
    </location>
</feature>
<dbReference type="InterPro" id="IPR006576">
    <property type="entry name" value="BRK_domain"/>
</dbReference>
<dbReference type="SMART" id="SM00592">
    <property type="entry name" value="BRK"/>
    <property type="match status" value="1"/>
</dbReference>
<dbReference type="InterPro" id="IPR037259">
    <property type="entry name" value="BRK_sf"/>
</dbReference>
<dbReference type="PROSITE" id="PS51321">
    <property type="entry name" value="TFIIS_CENTRAL"/>
    <property type="match status" value="1"/>
</dbReference>
<dbReference type="Gene3D" id="3.30.40.10">
    <property type="entry name" value="Zinc/RING finger domain, C3HC4 (zinc finger)"/>
    <property type="match status" value="1"/>
</dbReference>
<feature type="domain" description="TFIIS central" evidence="11">
    <location>
        <begin position="642"/>
        <end position="762"/>
    </location>
</feature>
<feature type="compositionally biased region" description="Basic and acidic residues" evidence="9">
    <location>
        <begin position="972"/>
        <end position="984"/>
    </location>
</feature>
<dbReference type="PANTHER" id="PTHR11477:SF51">
    <property type="entry name" value="PROTEIN PARTNER OF SNF, ISOFORM B"/>
    <property type="match status" value="1"/>
</dbReference>
<evidence type="ECO:0008006" key="14">
    <source>
        <dbReference type="Google" id="ProtNLM"/>
    </source>
</evidence>
<keyword evidence="4" id="KW-0862">Zinc</keyword>
<feature type="compositionally biased region" description="Basic and acidic residues" evidence="9">
    <location>
        <begin position="1644"/>
        <end position="1658"/>
    </location>
</feature>
<feature type="compositionally biased region" description="Basic and acidic residues" evidence="9">
    <location>
        <begin position="1"/>
        <end position="18"/>
    </location>
</feature>
<dbReference type="EMBL" id="JARBDR010000018">
    <property type="protein sequence ID" value="KAJ8322134.1"/>
    <property type="molecule type" value="Genomic_DNA"/>
</dbReference>
<feature type="compositionally biased region" description="Polar residues" evidence="9">
    <location>
        <begin position="1233"/>
        <end position="1252"/>
    </location>
</feature>
<dbReference type="InterPro" id="IPR036575">
    <property type="entry name" value="TFIIS_cen_dom_sf"/>
</dbReference>
<evidence type="ECO:0000256" key="9">
    <source>
        <dbReference type="SAM" id="MobiDB-lite"/>
    </source>
</evidence>
<keyword evidence="13" id="KW-1185">Reference proteome</keyword>
<proteinExistence type="predicted"/>
<reference evidence="12 13" key="1">
    <citation type="submission" date="2022-12" db="EMBL/GenBank/DDBJ databases">
        <title>Chromosome-level genome of Tegillarca granosa.</title>
        <authorList>
            <person name="Kim J."/>
        </authorList>
    </citation>
    <scope>NUCLEOTIDE SEQUENCE [LARGE SCALE GENOMIC DNA]</scope>
    <source>
        <strain evidence="12">Teg-2019</strain>
        <tissue evidence="12">Adductor muscle</tissue>
    </source>
</reference>
<feature type="compositionally biased region" description="Basic and acidic residues" evidence="9">
    <location>
        <begin position="483"/>
        <end position="500"/>
    </location>
</feature>
<dbReference type="PROSITE" id="PS01359">
    <property type="entry name" value="ZF_PHD_1"/>
    <property type="match status" value="1"/>
</dbReference>
<name>A0ABQ9FY09_TEGGR</name>
<dbReference type="InterPro" id="IPR013083">
    <property type="entry name" value="Znf_RING/FYVE/PHD"/>
</dbReference>
<sequence length="1807" mass="200289">MDKEKEAESSVVKKETGEKLSGNENKSEIIAKKKTNVIEDKKDKTSENDNTKGKVKQKKEEARNVSGEIKIKQESGSESVEMKKEIKSDKSDSDTKQEIEKENHMRRDSKEGKIENDQDRKQKDLKHHKHHKRQDSKEHNSHELKRRDSTGSAHGLDRKRHDSLGSDHGHHKKRHNSIGSDHSHGHDKSVKNSDSKERSNSTEDHDDKNAEHISAARRKSRKSEEVVVVDPTVTDLFKPDDVVLHHEGAEMDKRERQARKKRKTFGQDFEEGSVDGEESGEEIVGFEDDENDSDWDPPDILYCICKQPHGNRFMIGCDKCENWYHGTCVGISRARGREMEKNNEEYTCPVCAEKEKKEETSKTNEKGDNLKQEDTKDKAQKMKSDDKHRKSSDENVFDKLKNTGNEKTHVKGQSSSDSDQSLTRSKLQEKMRPASSSSQEKLKIPHMDKSSKTDNKDEGKGSEKSSSDKDGKPLLGSIHARKTTAEDKKKRFKSLKEKHSSLPCIGPGCKEHARVGSVYCSKDCITKHTKESLKIIHKQQEKQVTKSPKGESSEKKIVVLEKKSGRIITGPTAPTESNLISWLEEHPTFEVLCPKPSPSLSKHDKDKSKERSSSKDKHRHKDHHKDKHSKEEEKKEEGPDPVRLNVRKSLRDALARRSEDADDVMLSSSEMKKIALSIEEELFKLFKETGHKYKSRYRSLIFNIKDTKNKGLFRKILKRNIKPFDLVRMNPEELASKELARWREEEAKHTLELIETTEKEHMKEHLHIRKKTHKGEIDIEEDDLSTLEDKDKGPKSYQAAPDAEHKGDILNEFIADTTDQHKNHLFDLNCKICTGKVAPPVEETPVKKGAVTNMEAPKKETKTEEEQLKAEEVVKEVLKAIKKAKEEQQAMASTTVDSTVTVRSPDSALQSGLEKKPKFTPSGPQLWKGFVFMQDVAKFVTTAYKVSGPAEKLKSKRHGSDKSDGSSSSSHSKHEPYEPTEMKKPKMSGSKSKTSTSSTSSNTSSSSSASSNRTHTPPTSKAVDKHMRPPSFYNPISTKHTSKKDKGKTEEKRLSPSSMICATNISSSDAQFPPEPVPEDPIVQVYGEDDETTAGGSPYSPSKAAEKESNDAPYDPEDDELYAGKKMKPSKSVTVAGSKTTTTTTAATSQSLISKVPKSLNISQTIDQIAKSTNPAEATAIMVAALASANSIKDKQRLLKELTDKVEMKKKMLVKAKEKAAEANVQGKGVSPPISSTSKTAIASGSIPSKSGTFDYGESDSEGEAGGHSGKVVEDESESESESEGHVSEEEIKTEKSIAPLPKGVFGALALPPLPVEPPVPVPPETPPMPPPLPPDEPPPLPDTPDEEEEKKSKKVKPPPEIVLKAMDPIGAAILEATYKKIQKEMTVPAPPMPPLQMLSSTPVPPPTMPQAGILPTPISNVPRTNPQIGLSGIPESSMPIVPPSGIPHVAQSVMPMMQQSGVPRLPKGGMPPMAQRNMPQSGSSPQGPGHDMPPKLNSRGRGFRPGGPRSKKIPSLFDVEVKPSKSFGFVDETEDEFPSLDQDLRQAKDLDLRKLDVDERKMAWQKAINPQFQTAWAEDVDHRHGDVDHRHGKNPIMPDSLQEETPLPPLPMDLHVQDSDFRQYSALQEDSDMRRVTHKRETKKHDGHSGESHDVDLRIQPGGVRSFGDDEHSVNFSSAINPNPSNYGGREEQGPKRDNLKTSLLQPHLMPAPDVPTGSPKLQTSPFSSNDETESIIKDIDARRKDAVPAPPLPPKMAFSNVSKAPLLPTPPAKTGPSMPPTVPGVHPTRGSSSSADRADPGDPWR</sequence>
<evidence type="ECO:0000256" key="2">
    <source>
        <dbReference type="ARBA" id="ARBA00022723"/>
    </source>
</evidence>
<dbReference type="InterPro" id="IPR003618">
    <property type="entry name" value="TFIIS_cen_dom"/>
</dbReference>
<evidence type="ECO:0000256" key="1">
    <source>
        <dbReference type="ARBA" id="ARBA00004123"/>
    </source>
</evidence>
<feature type="compositionally biased region" description="Low complexity" evidence="9">
    <location>
        <begin position="987"/>
        <end position="1011"/>
    </location>
</feature>
<evidence type="ECO:0000256" key="6">
    <source>
        <dbReference type="ARBA" id="ARBA00023163"/>
    </source>
</evidence>
<feature type="compositionally biased region" description="Basic and acidic residues" evidence="9">
    <location>
        <begin position="135"/>
        <end position="168"/>
    </location>
</feature>
<dbReference type="InterPro" id="IPR019787">
    <property type="entry name" value="Znf_PHD-finger"/>
</dbReference>
<dbReference type="SMART" id="SM00510">
    <property type="entry name" value="TFS2M"/>
    <property type="match status" value="1"/>
</dbReference>
<feature type="region of interest" description="Disordered" evidence="9">
    <location>
        <begin position="593"/>
        <end position="644"/>
    </location>
</feature>
<feature type="region of interest" description="Disordered" evidence="9">
    <location>
        <begin position="777"/>
        <end position="802"/>
    </location>
</feature>
<feature type="region of interest" description="Disordered" evidence="9">
    <location>
        <begin position="1590"/>
        <end position="1807"/>
    </location>
</feature>
<evidence type="ECO:0000256" key="3">
    <source>
        <dbReference type="ARBA" id="ARBA00022771"/>
    </source>
</evidence>
<evidence type="ECO:0000256" key="5">
    <source>
        <dbReference type="ARBA" id="ARBA00023015"/>
    </source>
</evidence>
<feature type="compositionally biased region" description="Polar residues" evidence="9">
    <location>
        <begin position="1721"/>
        <end position="1731"/>
    </location>
</feature>
<feature type="compositionally biased region" description="Basic and acidic residues" evidence="9">
    <location>
        <begin position="352"/>
        <end position="409"/>
    </location>
</feature>
<feature type="compositionally biased region" description="Basic and acidic residues" evidence="9">
    <location>
        <begin position="25"/>
        <end position="122"/>
    </location>
</feature>
<evidence type="ECO:0000259" key="10">
    <source>
        <dbReference type="PROSITE" id="PS50016"/>
    </source>
</evidence>
<feature type="region of interest" description="Disordered" evidence="9">
    <location>
        <begin position="247"/>
        <end position="281"/>
    </location>
</feature>
<organism evidence="12 13">
    <name type="scientific">Tegillarca granosa</name>
    <name type="common">Malaysian cockle</name>
    <name type="synonym">Anadara granosa</name>
    <dbReference type="NCBI Taxonomy" id="220873"/>
    <lineage>
        <taxon>Eukaryota</taxon>
        <taxon>Metazoa</taxon>
        <taxon>Spiralia</taxon>
        <taxon>Lophotrochozoa</taxon>
        <taxon>Mollusca</taxon>
        <taxon>Bivalvia</taxon>
        <taxon>Autobranchia</taxon>
        <taxon>Pteriomorphia</taxon>
        <taxon>Arcoida</taxon>
        <taxon>Arcoidea</taxon>
        <taxon>Arcidae</taxon>
        <taxon>Tegillarca</taxon>
    </lineage>
</organism>
<evidence type="ECO:0000313" key="12">
    <source>
        <dbReference type="EMBL" id="KAJ8322134.1"/>
    </source>
</evidence>
<keyword evidence="2" id="KW-0479">Metal-binding</keyword>
<dbReference type="InterPro" id="IPR019786">
    <property type="entry name" value="Zinc_finger_PHD-type_CS"/>
</dbReference>
<protein>
    <recommendedName>
        <fullName evidence="14">PHD finger protein 3</fullName>
    </recommendedName>
</protein>
<feature type="compositionally biased region" description="Basic and acidic residues" evidence="9">
    <location>
        <begin position="1690"/>
        <end position="1701"/>
    </location>
</feature>
<keyword evidence="7" id="KW-0539">Nucleus</keyword>
<dbReference type="InterPro" id="IPR001965">
    <property type="entry name" value="Znf_PHD"/>
</dbReference>
<feature type="compositionally biased region" description="Basic and acidic residues" evidence="9">
    <location>
        <begin position="1798"/>
        <end position="1807"/>
    </location>
</feature>
<comment type="subcellular location">
    <subcellularLocation>
        <location evidence="1">Nucleus</location>
    </subcellularLocation>
</comment>
<feature type="compositionally biased region" description="Basic and acidic residues" evidence="9">
    <location>
        <begin position="1283"/>
        <end position="1296"/>
    </location>
</feature>
<dbReference type="Pfam" id="PF07500">
    <property type="entry name" value="TFIIS_M"/>
    <property type="match status" value="1"/>
</dbReference>
<evidence type="ECO:0000256" key="4">
    <source>
        <dbReference type="ARBA" id="ARBA00022833"/>
    </source>
</evidence>
<feature type="compositionally biased region" description="Basic and acidic residues" evidence="9">
    <location>
        <begin position="440"/>
        <end position="472"/>
    </location>
</feature>
<feature type="compositionally biased region" description="Acidic residues" evidence="9">
    <location>
        <begin position="268"/>
        <end position="281"/>
    </location>
</feature>
<dbReference type="PANTHER" id="PTHR11477">
    <property type="entry name" value="TRANSCRIPTION FACTOR S-II ZINC FINGER DOMAIN-CONTAINING PROTEIN"/>
    <property type="match status" value="1"/>
</dbReference>
<feature type="region of interest" description="Disordered" evidence="9">
    <location>
        <begin position="1"/>
        <end position="229"/>
    </location>
</feature>
<feature type="domain" description="PHD-type" evidence="10">
    <location>
        <begin position="300"/>
        <end position="354"/>
    </location>
</feature>
<dbReference type="SUPFAM" id="SSF160481">
    <property type="entry name" value="BRK domain-like"/>
    <property type="match status" value="1"/>
</dbReference>
<accession>A0ABQ9FY09</accession>
<evidence type="ECO:0000313" key="13">
    <source>
        <dbReference type="Proteomes" id="UP001217089"/>
    </source>
</evidence>
<feature type="region of interest" description="Disordered" evidence="9">
    <location>
        <begin position="886"/>
        <end position="925"/>
    </location>
</feature>
<feature type="compositionally biased region" description="Pro residues" evidence="9">
    <location>
        <begin position="1769"/>
        <end position="1784"/>
    </location>
</feature>
<feature type="region of interest" description="Disordered" evidence="9">
    <location>
        <begin position="339"/>
        <end position="507"/>
    </location>
</feature>
<keyword evidence="3 8" id="KW-0863">Zinc-finger</keyword>
<feature type="region of interest" description="Disordered" evidence="9">
    <location>
        <begin position="537"/>
        <end position="556"/>
    </location>
</feature>
<dbReference type="Gene3D" id="1.10.472.30">
    <property type="entry name" value="Transcription elongation factor S-II, central domain"/>
    <property type="match status" value="1"/>
</dbReference>
<feature type="compositionally biased region" description="Basic and acidic residues" evidence="9">
    <location>
        <begin position="628"/>
        <end position="640"/>
    </location>
</feature>
<keyword evidence="6" id="KW-0804">Transcription</keyword>
<feature type="region of interest" description="Disordered" evidence="9">
    <location>
        <begin position="945"/>
        <end position="1145"/>
    </location>
</feature>
<feature type="compositionally biased region" description="Polar residues" evidence="9">
    <location>
        <begin position="1675"/>
        <end position="1687"/>
    </location>
</feature>
<comment type="caution">
    <text evidence="12">The sequence shown here is derived from an EMBL/GenBank/DDBJ whole genome shotgun (WGS) entry which is preliminary data.</text>
</comment>
<feature type="compositionally biased region" description="Pro residues" evidence="9">
    <location>
        <begin position="1312"/>
        <end position="1343"/>
    </location>
</feature>
<feature type="compositionally biased region" description="Basic and acidic residues" evidence="9">
    <location>
        <begin position="1736"/>
        <end position="1748"/>
    </location>
</feature>
<dbReference type="SUPFAM" id="SSF57903">
    <property type="entry name" value="FYVE/PHD zinc finger"/>
    <property type="match status" value="1"/>
</dbReference>
<feature type="compositionally biased region" description="Basic and acidic residues" evidence="9">
    <location>
        <begin position="181"/>
        <end position="211"/>
    </location>
</feature>
<feature type="compositionally biased region" description="Basic and acidic residues" evidence="9">
    <location>
        <begin position="601"/>
        <end position="615"/>
    </location>
</feature>
<feature type="compositionally biased region" description="Low complexity" evidence="9">
    <location>
        <begin position="889"/>
        <end position="907"/>
    </location>
</feature>
<feature type="compositionally biased region" description="Polar residues" evidence="9">
    <location>
        <begin position="1478"/>
        <end position="1487"/>
    </location>
</feature>
<feature type="region of interest" description="Disordered" evidence="9">
    <location>
        <begin position="1216"/>
        <end position="1362"/>
    </location>
</feature>